<feature type="compositionally biased region" description="Low complexity" evidence="1">
    <location>
        <begin position="65"/>
        <end position="74"/>
    </location>
</feature>
<evidence type="ECO:0000256" key="1">
    <source>
        <dbReference type="SAM" id="MobiDB-lite"/>
    </source>
</evidence>
<gene>
    <name evidence="3" type="ORF">ALC57_16056</name>
</gene>
<reference evidence="3 4" key="1">
    <citation type="submission" date="2015-09" db="EMBL/GenBank/DDBJ databases">
        <title>Trachymyrmex cornetzi WGS genome.</title>
        <authorList>
            <person name="Nygaard S."/>
            <person name="Hu H."/>
            <person name="Boomsma J."/>
            <person name="Zhang G."/>
        </authorList>
    </citation>
    <scope>NUCLEOTIDE SEQUENCE [LARGE SCALE GENOMIC DNA]</scope>
    <source>
        <strain evidence="3">Tcor2-1</strain>
        <tissue evidence="3">Whole body</tissue>
    </source>
</reference>
<keyword evidence="4" id="KW-1185">Reference proteome</keyword>
<keyword evidence="2" id="KW-0812">Transmembrane</keyword>
<feature type="non-terminal residue" evidence="3">
    <location>
        <position position="1"/>
    </location>
</feature>
<feature type="region of interest" description="Disordered" evidence="1">
    <location>
        <begin position="42"/>
        <end position="106"/>
    </location>
</feature>
<evidence type="ECO:0000256" key="2">
    <source>
        <dbReference type="SAM" id="Phobius"/>
    </source>
</evidence>
<dbReference type="EMBL" id="KQ980890">
    <property type="protein sequence ID" value="KYN11778.1"/>
    <property type="molecule type" value="Genomic_DNA"/>
</dbReference>
<evidence type="ECO:0000313" key="3">
    <source>
        <dbReference type="EMBL" id="KYN11778.1"/>
    </source>
</evidence>
<dbReference type="Proteomes" id="UP000078492">
    <property type="component" value="Unassembled WGS sequence"/>
</dbReference>
<name>A0A151IVR1_9HYME</name>
<keyword evidence="2" id="KW-0472">Membrane</keyword>
<protein>
    <submittedName>
        <fullName evidence="3">Uncharacterized protein</fullName>
    </submittedName>
</protein>
<organism evidence="3 4">
    <name type="scientific">Trachymyrmex cornetzi</name>
    <dbReference type="NCBI Taxonomy" id="471704"/>
    <lineage>
        <taxon>Eukaryota</taxon>
        <taxon>Metazoa</taxon>
        <taxon>Ecdysozoa</taxon>
        <taxon>Arthropoda</taxon>
        <taxon>Hexapoda</taxon>
        <taxon>Insecta</taxon>
        <taxon>Pterygota</taxon>
        <taxon>Neoptera</taxon>
        <taxon>Endopterygota</taxon>
        <taxon>Hymenoptera</taxon>
        <taxon>Apocrita</taxon>
        <taxon>Aculeata</taxon>
        <taxon>Formicoidea</taxon>
        <taxon>Formicidae</taxon>
        <taxon>Myrmicinae</taxon>
        <taxon>Trachymyrmex</taxon>
    </lineage>
</organism>
<keyword evidence="2" id="KW-1133">Transmembrane helix</keyword>
<accession>A0A151IVR1</accession>
<feature type="compositionally biased region" description="Basic and acidic residues" evidence="1">
    <location>
        <begin position="81"/>
        <end position="106"/>
    </location>
</feature>
<evidence type="ECO:0000313" key="4">
    <source>
        <dbReference type="Proteomes" id="UP000078492"/>
    </source>
</evidence>
<proteinExistence type="predicted"/>
<sequence length="106" mass="11771">YRGVDILGITWVSIILAISRVLARYRQRPLQIRHTCVALFEGGKRSGMLPAPETAPAGTKKRAAANRANSSGSTEPGHAAKRSDERGEERRGEERRGEERGEEEMR</sequence>
<feature type="transmembrane region" description="Helical" evidence="2">
    <location>
        <begin position="6"/>
        <end position="23"/>
    </location>
</feature>
<dbReference type="AlphaFoldDB" id="A0A151IVR1"/>